<dbReference type="InterPro" id="IPR011991">
    <property type="entry name" value="ArsR-like_HTH"/>
</dbReference>
<dbReference type="PANTHER" id="PTHR33221:SF9">
    <property type="entry name" value="RRF2 FAMILY PROTEIN"/>
    <property type="match status" value="1"/>
</dbReference>
<dbReference type="PROSITE" id="PS50943">
    <property type="entry name" value="HTH_CROC1"/>
    <property type="match status" value="1"/>
</dbReference>
<evidence type="ECO:0000313" key="3">
    <source>
        <dbReference type="EMBL" id="REE67035.1"/>
    </source>
</evidence>
<dbReference type="OrthoDB" id="9808360at2"/>
<comment type="caution">
    <text evidence="3">The sequence shown here is derived from an EMBL/GenBank/DDBJ whole genome shotgun (WGS) entry which is preliminary data.</text>
</comment>
<dbReference type="EMBL" id="QTTN01000045">
    <property type="protein sequence ID" value="REE67035.1"/>
    <property type="molecule type" value="Genomic_DNA"/>
</dbReference>
<feature type="domain" description="HTH cro/C1-type" evidence="2">
    <location>
        <begin position="26"/>
        <end position="45"/>
    </location>
</feature>
<dbReference type="CDD" id="cd00090">
    <property type="entry name" value="HTH_ARSR"/>
    <property type="match status" value="1"/>
</dbReference>
<dbReference type="PANTHER" id="PTHR33221">
    <property type="entry name" value="WINGED HELIX-TURN-HELIX TRANSCRIPTIONAL REGULATOR, RRF2 FAMILY"/>
    <property type="match status" value="1"/>
</dbReference>
<reference evidence="3 4" key="1">
    <citation type="submission" date="2018-08" db="EMBL/GenBank/DDBJ databases">
        <title>Genomic Encyclopedia of Type Strains, Phase III (KMG-III): the genomes of soil and plant-associated and newly described type strains.</title>
        <authorList>
            <person name="Whitman W."/>
        </authorList>
    </citation>
    <scope>NUCLEOTIDE SEQUENCE [LARGE SCALE GENOMIC DNA]</scope>
    <source>
        <strain evidence="3 4">CGMCC 1.10966</strain>
    </source>
</reference>
<sequence length="133" mass="14828">MKYSQATDYALHAMCYLVATAPDNPLSVQQLAEKLGVSQTYLSKMLTKLVKAGLIQSMSGANGGYRLRRNWEDISFLDVIHAIEGTASLFECGLDHGSECLIQQIVTEAEHQMEQYLKNKKIHELAGQFMGMD</sequence>
<dbReference type="AlphaFoldDB" id="A0A3D9QUD1"/>
<dbReference type="GO" id="GO:0003677">
    <property type="term" value="F:DNA binding"/>
    <property type="evidence" value="ECO:0007669"/>
    <property type="project" value="UniProtKB-KW"/>
</dbReference>
<evidence type="ECO:0000313" key="4">
    <source>
        <dbReference type="Proteomes" id="UP000256304"/>
    </source>
</evidence>
<dbReference type="InterPro" id="IPR000944">
    <property type="entry name" value="Tscrpt_reg_Rrf2"/>
</dbReference>
<dbReference type="InterPro" id="IPR036388">
    <property type="entry name" value="WH-like_DNA-bd_sf"/>
</dbReference>
<dbReference type="Gene3D" id="1.10.10.10">
    <property type="entry name" value="Winged helix-like DNA-binding domain superfamily/Winged helix DNA-binding domain"/>
    <property type="match status" value="1"/>
</dbReference>
<dbReference type="Proteomes" id="UP000256304">
    <property type="component" value="Unassembled WGS sequence"/>
</dbReference>
<evidence type="ECO:0000259" key="2">
    <source>
        <dbReference type="PROSITE" id="PS50943"/>
    </source>
</evidence>
<gene>
    <name evidence="3" type="ORF">A8990_14544</name>
</gene>
<dbReference type="NCBIfam" id="TIGR00738">
    <property type="entry name" value="rrf2_super"/>
    <property type="match status" value="1"/>
</dbReference>
<dbReference type="InterPro" id="IPR001387">
    <property type="entry name" value="Cro/C1-type_HTH"/>
</dbReference>
<proteinExistence type="predicted"/>
<dbReference type="SUPFAM" id="SSF46785">
    <property type="entry name" value="Winged helix' DNA-binding domain"/>
    <property type="match status" value="1"/>
</dbReference>
<dbReference type="PROSITE" id="PS01332">
    <property type="entry name" value="HTH_RRF2_1"/>
    <property type="match status" value="1"/>
</dbReference>
<accession>A0A3D9QUD1</accession>
<dbReference type="GO" id="GO:0003700">
    <property type="term" value="F:DNA-binding transcription factor activity"/>
    <property type="evidence" value="ECO:0007669"/>
    <property type="project" value="TreeGrafter"/>
</dbReference>
<protein>
    <submittedName>
        <fullName evidence="3">BadM/Rrf2 family transcriptional regulator</fullName>
    </submittedName>
</protein>
<name>A0A3D9QUD1_9BACL</name>
<keyword evidence="4" id="KW-1185">Reference proteome</keyword>
<dbReference type="Pfam" id="PF02082">
    <property type="entry name" value="Rrf2"/>
    <property type="match status" value="1"/>
</dbReference>
<dbReference type="RefSeq" id="WP_116192052.1">
    <property type="nucleotide sequence ID" value="NZ_QTTN01000045.1"/>
</dbReference>
<dbReference type="GO" id="GO:0005829">
    <property type="term" value="C:cytosol"/>
    <property type="evidence" value="ECO:0007669"/>
    <property type="project" value="TreeGrafter"/>
</dbReference>
<organism evidence="3 4">
    <name type="scientific">Paenibacillus taihuensis</name>
    <dbReference type="NCBI Taxonomy" id="1156355"/>
    <lineage>
        <taxon>Bacteria</taxon>
        <taxon>Bacillati</taxon>
        <taxon>Bacillota</taxon>
        <taxon>Bacilli</taxon>
        <taxon>Bacillales</taxon>
        <taxon>Paenibacillaceae</taxon>
        <taxon>Paenibacillus</taxon>
    </lineage>
</organism>
<keyword evidence="1" id="KW-0238">DNA-binding</keyword>
<dbReference type="InterPro" id="IPR030489">
    <property type="entry name" value="TR_Rrf2-type_CS"/>
</dbReference>
<dbReference type="InterPro" id="IPR036390">
    <property type="entry name" value="WH_DNA-bd_sf"/>
</dbReference>
<evidence type="ECO:0000256" key="1">
    <source>
        <dbReference type="ARBA" id="ARBA00023125"/>
    </source>
</evidence>
<dbReference type="PROSITE" id="PS51197">
    <property type="entry name" value="HTH_RRF2_2"/>
    <property type="match status" value="1"/>
</dbReference>